<evidence type="ECO:0000256" key="1">
    <source>
        <dbReference type="ARBA" id="ARBA00010641"/>
    </source>
</evidence>
<comment type="similarity">
    <text evidence="1">Belongs to the sigma-70 factor family. ECF subfamily.</text>
</comment>
<dbReference type="Gene3D" id="1.10.1740.10">
    <property type="match status" value="1"/>
</dbReference>
<dbReference type="GO" id="GO:0016987">
    <property type="term" value="F:sigma factor activity"/>
    <property type="evidence" value="ECO:0007669"/>
    <property type="project" value="UniProtKB-KW"/>
</dbReference>
<dbReference type="CDD" id="cd06171">
    <property type="entry name" value="Sigma70_r4"/>
    <property type="match status" value="1"/>
</dbReference>
<evidence type="ECO:0000259" key="6">
    <source>
        <dbReference type="Pfam" id="PF04542"/>
    </source>
</evidence>
<dbReference type="InterPro" id="IPR014284">
    <property type="entry name" value="RNA_pol_sigma-70_dom"/>
</dbReference>
<evidence type="ECO:0000256" key="4">
    <source>
        <dbReference type="ARBA" id="ARBA00023125"/>
    </source>
</evidence>
<evidence type="ECO:0000313" key="9">
    <source>
        <dbReference type="Proteomes" id="UP000635606"/>
    </source>
</evidence>
<keyword evidence="5" id="KW-0804">Transcription</keyword>
<dbReference type="SUPFAM" id="SSF88946">
    <property type="entry name" value="Sigma2 domain of RNA polymerase sigma factors"/>
    <property type="match status" value="1"/>
</dbReference>
<dbReference type="InterPro" id="IPR014325">
    <property type="entry name" value="RNA_pol_sigma-E_actinobac"/>
</dbReference>
<dbReference type="SUPFAM" id="SSF88659">
    <property type="entry name" value="Sigma3 and sigma4 domains of RNA polymerase sigma factors"/>
    <property type="match status" value="1"/>
</dbReference>
<evidence type="ECO:0000256" key="2">
    <source>
        <dbReference type="ARBA" id="ARBA00023015"/>
    </source>
</evidence>
<dbReference type="GO" id="GO:0006352">
    <property type="term" value="P:DNA-templated transcription initiation"/>
    <property type="evidence" value="ECO:0007669"/>
    <property type="project" value="InterPro"/>
</dbReference>
<dbReference type="GO" id="GO:0003677">
    <property type="term" value="F:DNA binding"/>
    <property type="evidence" value="ECO:0007669"/>
    <property type="project" value="UniProtKB-KW"/>
</dbReference>
<name>A0A8J4E8W5_9ACTN</name>
<dbReference type="Pfam" id="PF08281">
    <property type="entry name" value="Sigma70_r4_2"/>
    <property type="match status" value="1"/>
</dbReference>
<dbReference type="Proteomes" id="UP000635606">
    <property type="component" value="Unassembled WGS sequence"/>
</dbReference>
<comment type="caution">
    <text evidence="8">The sequence shown here is derived from an EMBL/GenBank/DDBJ whole genome shotgun (WGS) entry which is preliminary data.</text>
</comment>
<dbReference type="InterPro" id="IPR039425">
    <property type="entry name" value="RNA_pol_sigma-70-like"/>
</dbReference>
<gene>
    <name evidence="8" type="ORF">Voc01_010480</name>
</gene>
<evidence type="ECO:0000256" key="3">
    <source>
        <dbReference type="ARBA" id="ARBA00023082"/>
    </source>
</evidence>
<evidence type="ECO:0000259" key="7">
    <source>
        <dbReference type="Pfam" id="PF08281"/>
    </source>
</evidence>
<dbReference type="NCBIfam" id="TIGR02983">
    <property type="entry name" value="SigE-fam_strep"/>
    <property type="match status" value="1"/>
</dbReference>
<dbReference type="EMBL" id="BOPH01000016">
    <property type="protein sequence ID" value="GIJ66131.1"/>
    <property type="molecule type" value="Genomic_DNA"/>
</dbReference>
<dbReference type="PANTHER" id="PTHR43133:SF50">
    <property type="entry name" value="ECF RNA POLYMERASE SIGMA FACTOR SIGM"/>
    <property type="match status" value="1"/>
</dbReference>
<feature type="domain" description="RNA polymerase sigma factor 70 region 4 type 2" evidence="7">
    <location>
        <begin position="99"/>
        <end position="151"/>
    </location>
</feature>
<protein>
    <submittedName>
        <fullName evidence="8">RNA polymerase subunit sigma-24</fullName>
    </submittedName>
</protein>
<evidence type="ECO:0000313" key="8">
    <source>
        <dbReference type="EMBL" id="GIJ66131.1"/>
    </source>
</evidence>
<dbReference type="InterPro" id="IPR013325">
    <property type="entry name" value="RNA_pol_sigma_r2"/>
</dbReference>
<dbReference type="NCBIfam" id="TIGR02937">
    <property type="entry name" value="sigma70-ECF"/>
    <property type="match status" value="1"/>
</dbReference>
<reference evidence="8" key="1">
    <citation type="submission" date="2021-01" db="EMBL/GenBank/DDBJ databases">
        <title>Whole genome shotgun sequence of Virgisporangium ochraceum NBRC 16418.</title>
        <authorList>
            <person name="Komaki H."/>
            <person name="Tamura T."/>
        </authorList>
    </citation>
    <scope>NUCLEOTIDE SEQUENCE</scope>
    <source>
        <strain evidence="8">NBRC 16418</strain>
    </source>
</reference>
<dbReference type="InterPro" id="IPR007627">
    <property type="entry name" value="RNA_pol_sigma70_r2"/>
</dbReference>
<dbReference type="InterPro" id="IPR036388">
    <property type="entry name" value="WH-like_DNA-bd_sf"/>
</dbReference>
<dbReference type="Pfam" id="PF04542">
    <property type="entry name" value="Sigma70_r2"/>
    <property type="match status" value="1"/>
</dbReference>
<dbReference type="PANTHER" id="PTHR43133">
    <property type="entry name" value="RNA POLYMERASE ECF-TYPE SIGMA FACTO"/>
    <property type="match status" value="1"/>
</dbReference>
<dbReference type="InterPro" id="IPR013249">
    <property type="entry name" value="RNA_pol_sigma70_r4_t2"/>
</dbReference>
<accession>A0A8J4E8W5</accession>
<keyword evidence="9" id="KW-1185">Reference proteome</keyword>
<sequence length="165" mass="18982">MTYEEFVTTRLPGLLRFAVMLTGDRDTAADLVQDAMVKVQLGWRRINAVDQPDRYVRRLITNTYIDQRRLSWFRKVMLRAEPAEPAPVPDHADTTANRDLLWAMLATLPRQQRAALVLRYYESLRDNEIAEVLGCSVGTVRGYISRALTTLRLQLPSALDEEAYR</sequence>
<evidence type="ECO:0000256" key="5">
    <source>
        <dbReference type="ARBA" id="ARBA00023163"/>
    </source>
</evidence>
<dbReference type="Gene3D" id="1.10.10.10">
    <property type="entry name" value="Winged helix-like DNA-binding domain superfamily/Winged helix DNA-binding domain"/>
    <property type="match status" value="1"/>
</dbReference>
<proteinExistence type="inferred from homology"/>
<organism evidence="8 9">
    <name type="scientific">Virgisporangium ochraceum</name>
    <dbReference type="NCBI Taxonomy" id="65505"/>
    <lineage>
        <taxon>Bacteria</taxon>
        <taxon>Bacillati</taxon>
        <taxon>Actinomycetota</taxon>
        <taxon>Actinomycetes</taxon>
        <taxon>Micromonosporales</taxon>
        <taxon>Micromonosporaceae</taxon>
        <taxon>Virgisporangium</taxon>
    </lineage>
</organism>
<dbReference type="InterPro" id="IPR013324">
    <property type="entry name" value="RNA_pol_sigma_r3/r4-like"/>
</dbReference>
<dbReference type="RefSeq" id="WP_203926125.1">
    <property type="nucleotide sequence ID" value="NZ_BOPH01000016.1"/>
</dbReference>
<keyword evidence="4" id="KW-0238">DNA-binding</keyword>
<keyword evidence="2" id="KW-0805">Transcription regulation</keyword>
<dbReference type="AlphaFoldDB" id="A0A8J4E8W5"/>
<feature type="domain" description="RNA polymerase sigma-70 region 2" evidence="6">
    <location>
        <begin position="7"/>
        <end position="69"/>
    </location>
</feature>
<keyword evidence="3" id="KW-0731">Sigma factor</keyword>